<name>A0A917E4J7_9SPHN</name>
<evidence type="ECO:0000313" key="2">
    <source>
        <dbReference type="EMBL" id="GGE00793.1"/>
    </source>
</evidence>
<dbReference type="PROSITE" id="PS51340">
    <property type="entry name" value="MOSC"/>
    <property type="match status" value="1"/>
</dbReference>
<dbReference type="GO" id="GO:0003824">
    <property type="term" value="F:catalytic activity"/>
    <property type="evidence" value="ECO:0007669"/>
    <property type="project" value="InterPro"/>
</dbReference>
<dbReference type="Gene3D" id="2.40.33.20">
    <property type="entry name" value="PK beta-barrel domain-like"/>
    <property type="match status" value="1"/>
</dbReference>
<dbReference type="EMBL" id="BMJM01000001">
    <property type="protein sequence ID" value="GGE00793.1"/>
    <property type="molecule type" value="Genomic_DNA"/>
</dbReference>
<proteinExistence type="predicted"/>
<reference evidence="2" key="2">
    <citation type="submission" date="2020-09" db="EMBL/GenBank/DDBJ databases">
        <authorList>
            <person name="Sun Q."/>
            <person name="Zhou Y."/>
        </authorList>
    </citation>
    <scope>NUCLEOTIDE SEQUENCE</scope>
    <source>
        <strain evidence="2">CGMCC 1.15519</strain>
    </source>
</reference>
<dbReference type="GO" id="GO:0030170">
    <property type="term" value="F:pyridoxal phosphate binding"/>
    <property type="evidence" value="ECO:0007669"/>
    <property type="project" value="InterPro"/>
</dbReference>
<dbReference type="RefSeq" id="WP_188761212.1">
    <property type="nucleotide sequence ID" value="NZ_BMJM01000001.1"/>
</dbReference>
<dbReference type="Pfam" id="PF03473">
    <property type="entry name" value="MOSC"/>
    <property type="match status" value="1"/>
</dbReference>
<accession>A0A917E4J7</accession>
<reference evidence="2" key="1">
    <citation type="journal article" date="2014" name="Int. J. Syst. Evol. Microbiol.">
        <title>Complete genome sequence of Corynebacterium casei LMG S-19264T (=DSM 44701T), isolated from a smear-ripened cheese.</title>
        <authorList>
            <consortium name="US DOE Joint Genome Institute (JGI-PGF)"/>
            <person name="Walter F."/>
            <person name="Albersmeier A."/>
            <person name="Kalinowski J."/>
            <person name="Ruckert C."/>
        </authorList>
    </citation>
    <scope>NUCLEOTIDE SEQUENCE</scope>
    <source>
        <strain evidence="2">CGMCC 1.15519</strain>
    </source>
</reference>
<evidence type="ECO:0000259" key="1">
    <source>
        <dbReference type="PROSITE" id="PS51340"/>
    </source>
</evidence>
<sequence>MTAPGIIQAIHVGRTAPLRGNGQLAAFIKTPVTGSVAIHSLGIAGDEQTHRRVHGGPDKAVYAYALSDYVGWRAEFPEIADRFGPGSMGENLVVTGLDETSVHIGDIIRCGTALLQVSQIREPCAILADVMGTAKVVRAMVRSGRCGWYFRVLEPGSVAAGDPHTIIERPNPSWPISRFTPFAAGKGGTVEALQELTTLPGLTRYWRTKAEKALAAQSAPLTDVSSRA</sequence>
<dbReference type="Proteomes" id="UP000635071">
    <property type="component" value="Unassembled WGS sequence"/>
</dbReference>
<keyword evidence="3" id="KW-1185">Reference proteome</keyword>
<dbReference type="AlphaFoldDB" id="A0A917E4J7"/>
<dbReference type="PANTHER" id="PTHR30212:SF2">
    <property type="entry name" value="PROTEIN YIIM"/>
    <property type="match status" value="1"/>
</dbReference>
<dbReference type="PANTHER" id="PTHR30212">
    <property type="entry name" value="PROTEIN YIIM"/>
    <property type="match status" value="1"/>
</dbReference>
<dbReference type="InterPro" id="IPR052353">
    <property type="entry name" value="Benzoxazolinone_Detox_Enz"/>
</dbReference>
<feature type="domain" description="MOSC" evidence="1">
    <location>
        <begin position="30"/>
        <end position="167"/>
    </location>
</feature>
<evidence type="ECO:0000313" key="3">
    <source>
        <dbReference type="Proteomes" id="UP000635071"/>
    </source>
</evidence>
<protein>
    <submittedName>
        <fullName evidence="2">Molybdenum cofactor sulfurase</fullName>
    </submittedName>
</protein>
<dbReference type="GO" id="GO:0030151">
    <property type="term" value="F:molybdenum ion binding"/>
    <property type="evidence" value="ECO:0007669"/>
    <property type="project" value="InterPro"/>
</dbReference>
<dbReference type="InterPro" id="IPR011037">
    <property type="entry name" value="Pyrv_Knase-like_insert_dom_sf"/>
</dbReference>
<dbReference type="InterPro" id="IPR005302">
    <property type="entry name" value="MoCF_Sase_C"/>
</dbReference>
<gene>
    <name evidence="2" type="ORF">GCM10011529_03820</name>
</gene>
<comment type="caution">
    <text evidence="2">The sequence shown here is derived from an EMBL/GenBank/DDBJ whole genome shotgun (WGS) entry which is preliminary data.</text>
</comment>
<organism evidence="2 3">
    <name type="scientific">Sandarakinorhabdus glacialis</name>
    <dbReference type="NCBI Taxonomy" id="1614636"/>
    <lineage>
        <taxon>Bacteria</taxon>
        <taxon>Pseudomonadati</taxon>
        <taxon>Pseudomonadota</taxon>
        <taxon>Alphaproteobacteria</taxon>
        <taxon>Sphingomonadales</taxon>
        <taxon>Sphingosinicellaceae</taxon>
        <taxon>Sandarakinorhabdus</taxon>
    </lineage>
</organism>
<dbReference type="SUPFAM" id="SSF50800">
    <property type="entry name" value="PK beta-barrel domain-like"/>
    <property type="match status" value="1"/>
</dbReference>